<dbReference type="Proteomes" id="UP000253307">
    <property type="component" value="Unassembled WGS sequence"/>
</dbReference>
<dbReference type="AlphaFoldDB" id="A0A368BZ39"/>
<sequence>MGAPLRCRIMNISLEFFPPANLDFNALLSEYKKLEHLDPSFVSVTYGAGGGAENKSLELIKALKKNNLDIAAHITLVNKSIDDLEKIVSDFAKLGVKKFVALRGDSPGGKFKQHPNGFFNTSDFVEFLNNKNFEVIVSAYPEPHPDSKGFDFDLQLLKNKSESGAKKAITQFCFSKDDYEKLIETVLKENIEVEVIPGIMPIYNIENMTRMAEKCGTKVPPNIINKFGNDDISNQKYAVEICNDQLDYLSELGCQKFHFYTLNKSYLINKIFRERSLL</sequence>
<dbReference type="PANTHER" id="PTHR45754">
    <property type="entry name" value="METHYLENETETRAHYDROFOLATE REDUCTASE"/>
    <property type="match status" value="1"/>
</dbReference>
<comment type="catalytic activity">
    <reaction evidence="8">
        <text>(6S)-5-methyl-5,6,7,8-tetrahydrofolate + NAD(+) = (6R)-5,10-methylene-5,6,7,8-tetrahydrofolate + NADH + H(+)</text>
        <dbReference type="Rhea" id="RHEA:19821"/>
        <dbReference type="ChEBI" id="CHEBI:15378"/>
        <dbReference type="ChEBI" id="CHEBI:15636"/>
        <dbReference type="ChEBI" id="CHEBI:18608"/>
        <dbReference type="ChEBI" id="CHEBI:57540"/>
        <dbReference type="ChEBI" id="CHEBI:57945"/>
        <dbReference type="EC" id="1.5.1.54"/>
    </reaction>
    <physiologicalReaction direction="right-to-left" evidence="8">
        <dbReference type="Rhea" id="RHEA:19823"/>
    </physiologicalReaction>
</comment>
<dbReference type="InterPro" id="IPR003171">
    <property type="entry name" value="Mehydrof_redctse-like"/>
</dbReference>
<evidence type="ECO:0000256" key="5">
    <source>
        <dbReference type="ARBA" id="ARBA00022827"/>
    </source>
</evidence>
<dbReference type="CDD" id="cd00537">
    <property type="entry name" value="MTHFR"/>
    <property type="match status" value="1"/>
</dbReference>
<dbReference type="UniPathway" id="UPA00193"/>
<dbReference type="SUPFAM" id="SSF51730">
    <property type="entry name" value="FAD-linked oxidoreductase"/>
    <property type="match status" value="1"/>
</dbReference>
<dbReference type="Pfam" id="PF02219">
    <property type="entry name" value="MTHFR"/>
    <property type="match status" value="1"/>
</dbReference>
<dbReference type="EMBL" id="QOPE01000006">
    <property type="protein sequence ID" value="RCL42137.1"/>
    <property type="molecule type" value="Genomic_DNA"/>
</dbReference>
<dbReference type="GO" id="GO:0106312">
    <property type="term" value="F:methylenetetrahydrofolate reductase (NADH) activity"/>
    <property type="evidence" value="ECO:0007669"/>
    <property type="project" value="UniProtKB-EC"/>
</dbReference>
<dbReference type="InterPro" id="IPR029041">
    <property type="entry name" value="FAD-linked_oxidoreductase-like"/>
</dbReference>
<dbReference type="GO" id="GO:0009086">
    <property type="term" value="P:methionine biosynthetic process"/>
    <property type="evidence" value="ECO:0007669"/>
    <property type="project" value="TreeGrafter"/>
</dbReference>
<evidence type="ECO:0000256" key="3">
    <source>
        <dbReference type="ARBA" id="ARBA00006743"/>
    </source>
</evidence>
<comment type="cofactor">
    <cofactor evidence="1 9">
        <name>FAD</name>
        <dbReference type="ChEBI" id="CHEBI:57692"/>
    </cofactor>
</comment>
<comment type="similarity">
    <text evidence="3 9">Belongs to the methylenetetrahydrofolate reductase family.</text>
</comment>
<dbReference type="Gene3D" id="3.20.20.220">
    <property type="match status" value="1"/>
</dbReference>
<evidence type="ECO:0000256" key="1">
    <source>
        <dbReference type="ARBA" id="ARBA00001974"/>
    </source>
</evidence>
<dbReference type="GO" id="GO:0035999">
    <property type="term" value="P:tetrahydrofolate interconversion"/>
    <property type="evidence" value="ECO:0007669"/>
    <property type="project" value="UniProtKB-UniPathway"/>
</dbReference>
<dbReference type="GO" id="GO:0071949">
    <property type="term" value="F:FAD binding"/>
    <property type="evidence" value="ECO:0007669"/>
    <property type="project" value="TreeGrafter"/>
</dbReference>
<comment type="pathway">
    <text evidence="2 9">One-carbon metabolism; tetrahydrofolate interconversion.</text>
</comment>
<accession>A0A368BZ39</accession>
<dbReference type="PANTHER" id="PTHR45754:SF3">
    <property type="entry name" value="METHYLENETETRAHYDROFOLATE REDUCTASE (NADPH)"/>
    <property type="match status" value="1"/>
</dbReference>
<evidence type="ECO:0000313" key="10">
    <source>
        <dbReference type="EMBL" id="RCL42137.1"/>
    </source>
</evidence>
<name>A0A368BZ39_9GAMM</name>
<reference evidence="10 11" key="1">
    <citation type="journal article" date="2018" name="Microbiome">
        <title>Fine metagenomic profile of the Mediterranean stratified and mixed water columns revealed by assembly and recruitment.</title>
        <authorList>
            <person name="Haro-Moreno J.M."/>
            <person name="Lopez-Perez M."/>
            <person name="De La Torre J.R."/>
            <person name="Picazo A."/>
            <person name="Camacho A."/>
            <person name="Rodriguez-Valera F."/>
        </authorList>
    </citation>
    <scope>NUCLEOTIDE SEQUENCE [LARGE SCALE GENOMIC DNA]</scope>
    <source>
        <strain evidence="10">MED-G82</strain>
    </source>
</reference>
<keyword evidence="6 9" id="KW-0560">Oxidoreductase</keyword>
<evidence type="ECO:0000256" key="2">
    <source>
        <dbReference type="ARBA" id="ARBA00004777"/>
    </source>
</evidence>
<protein>
    <recommendedName>
        <fullName evidence="9">Methylenetetrahydrofolate reductase</fullName>
    </recommendedName>
</protein>
<organism evidence="10 11">
    <name type="scientific">SAR86 cluster bacterium</name>
    <dbReference type="NCBI Taxonomy" id="2030880"/>
    <lineage>
        <taxon>Bacteria</taxon>
        <taxon>Pseudomonadati</taxon>
        <taxon>Pseudomonadota</taxon>
        <taxon>Gammaproteobacteria</taxon>
        <taxon>SAR86 cluster</taxon>
    </lineage>
</organism>
<evidence type="ECO:0000256" key="6">
    <source>
        <dbReference type="ARBA" id="ARBA00023002"/>
    </source>
</evidence>
<gene>
    <name evidence="10" type="ORF">DBW96_01270</name>
</gene>
<comment type="pathway">
    <text evidence="7">Amino-acid biosynthesis; L-methionine biosynthesis via de novo pathway.</text>
</comment>
<proteinExistence type="inferred from homology"/>
<evidence type="ECO:0000256" key="8">
    <source>
        <dbReference type="ARBA" id="ARBA00048628"/>
    </source>
</evidence>
<dbReference type="GO" id="GO:0005829">
    <property type="term" value="C:cytosol"/>
    <property type="evidence" value="ECO:0007669"/>
    <property type="project" value="TreeGrafter"/>
</dbReference>
<keyword evidence="5 9" id="KW-0274">FAD</keyword>
<evidence type="ECO:0000313" key="11">
    <source>
        <dbReference type="Proteomes" id="UP000253307"/>
    </source>
</evidence>
<evidence type="ECO:0000256" key="7">
    <source>
        <dbReference type="ARBA" id="ARBA00034478"/>
    </source>
</evidence>
<evidence type="ECO:0000256" key="4">
    <source>
        <dbReference type="ARBA" id="ARBA00022630"/>
    </source>
</evidence>
<keyword evidence="4 9" id="KW-0285">Flavoprotein</keyword>
<comment type="caution">
    <text evidence="10">The sequence shown here is derived from an EMBL/GenBank/DDBJ whole genome shotgun (WGS) entry which is preliminary data.</text>
</comment>
<evidence type="ECO:0000256" key="9">
    <source>
        <dbReference type="RuleBase" id="RU003862"/>
    </source>
</evidence>